<dbReference type="EMBL" id="JAIWYP010000033">
    <property type="protein sequence ID" value="KAH3691589.1"/>
    <property type="molecule type" value="Genomic_DNA"/>
</dbReference>
<keyword evidence="2" id="KW-1185">Reference proteome</keyword>
<dbReference type="AlphaFoldDB" id="A0A9D4BDX7"/>
<sequence>MFSSSTSRYCGYHHCSETAATHSTPPVLRLFISLGTAANTTQTVPRLLTQLSVTAATHSIPPVLRLLNSLGTAATQLPRYCGYSTPSVLRLLNSIGTADTQLRLHLTPPVLQILNSPGTAAINSLGTAATHNFPGTADTQLRRYYGHT</sequence>
<reference evidence="1" key="1">
    <citation type="journal article" date="2019" name="bioRxiv">
        <title>The Genome of the Zebra Mussel, Dreissena polymorpha: A Resource for Invasive Species Research.</title>
        <authorList>
            <person name="McCartney M.A."/>
            <person name="Auch B."/>
            <person name="Kono T."/>
            <person name="Mallez S."/>
            <person name="Zhang Y."/>
            <person name="Obille A."/>
            <person name="Becker A."/>
            <person name="Abrahante J.E."/>
            <person name="Garbe J."/>
            <person name="Badalamenti J.P."/>
            <person name="Herman A."/>
            <person name="Mangelson H."/>
            <person name="Liachko I."/>
            <person name="Sullivan S."/>
            <person name="Sone E.D."/>
            <person name="Koren S."/>
            <person name="Silverstein K.A.T."/>
            <person name="Beckman K.B."/>
            <person name="Gohl D.M."/>
        </authorList>
    </citation>
    <scope>NUCLEOTIDE SEQUENCE</scope>
    <source>
        <strain evidence="1">Duluth1</strain>
        <tissue evidence="1">Whole animal</tissue>
    </source>
</reference>
<accession>A0A9D4BDX7</accession>
<evidence type="ECO:0000313" key="1">
    <source>
        <dbReference type="EMBL" id="KAH3691589.1"/>
    </source>
</evidence>
<proteinExistence type="predicted"/>
<gene>
    <name evidence="1" type="ORF">DPMN_190943</name>
</gene>
<comment type="caution">
    <text evidence="1">The sequence shown here is derived from an EMBL/GenBank/DDBJ whole genome shotgun (WGS) entry which is preliminary data.</text>
</comment>
<name>A0A9D4BDX7_DREPO</name>
<organism evidence="1 2">
    <name type="scientific">Dreissena polymorpha</name>
    <name type="common">Zebra mussel</name>
    <name type="synonym">Mytilus polymorpha</name>
    <dbReference type="NCBI Taxonomy" id="45954"/>
    <lineage>
        <taxon>Eukaryota</taxon>
        <taxon>Metazoa</taxon>
        <taxon>Spiralia</taxon>
        <taxon>Lophotrochozoa</taxon>
        <taxon>Mollusca</taxon>
        <taxon>Bivalvia</taxon>
        <taxon>Autobranchia</taxon>
        <taxon>Heteroconchia</taxon>
        <taxon>Euheterodonta</taxon>
        <taxon>Imparidentia</taxon>
        <taxon>Neoheterodontei</taxon>
        <taxon>Myida</taxon>
        <taxon>Dreissenoidea</taxon>
        <taxon>Dreissenidae</taxon>
        <taxon>Dreissena</taxon>
    </lineage>
</organism>
<dbReference type="Proteomes" id="UP000828390">
    <property type="component" value="Unassembled WGS sequence"/>
</dbReference>
<protein>
    <submittedName>
        <fullName evidence="1">Uncharacterized protein</fullName>
    </submittedName>
</protein>
<evidence type="ECO:0000313" key="2">
    <source>
        <dbReference type="Proteomes" id="UP000828390"/>
    </source>
</evidence>
<reference evidence="1" key="2">
    <citation type="submission" date="2020-11" db="EMBL/GenBank/DDBJ databases">
        <authorList>
            <person name="McCartney M.A."/>
            <person name="Auch B."/>
            <person name="Kono T."/>
            <person name="Mallez S."/>
            <person name="Becker A."/>
            <person name="Gohl D.M."/>
            <person name="Silverstein K.A.T."/>
            <person name="Koren S."/>
            <person name="Bechman K.B."/>
            <person name="Herman A."/>
            <person name="Abrahante J.E."/>
            <person name="Garbe J."/>
        </authorList>
    </citation>
    <scope>NUCLEOTIDE SEQUENCE</scope>
    <source>
        <strain evidence="1">Duluth1</strain>
        <tissue evidence="1">Whole animal</tissue>
    </source>
</reference>